<keyword evidence="4" id="KW-0408">Iron</keyword>
<organism evidence="7 8">
    <name type="scientific">Rugamonas rubra</name>
    <dbReference type="NCBI Taxonomy" id="758825"/>
    <lineage>
        <taxon>Bacteria</taxon>
        <taxon>Pseudomonadati</taxon>
        <taxon>Pseudomonadota</taxon>
        <taxon>Betaproteobacteria</taxon>
        <taxon>Burkholderiales</taxon>
        <taxon>Oxalobacteraceae</taxon>
        <taxon>Telluria group</taxon>
        <taxon>Rugamonas</taxon>
    </lineage>
</organism>
<protein>
    <submittedName>
        <fullName evidence="7">Phenylpropionate dioxygenase, large terminal subunit</fullName>
    </submittedName>
</protein>
<dbReference type="OrthoDB" id="9769355at2"/>
<proteinExistence type="predicted"/>
<keyword evidence="5" id="KW-0411">Iron-sulfur</keyword>
<dbReference type="InterPro" id="IPR044043">
    <property type="entry name" value="VanA_C_cat"/>
</dbReference>
<evidence type="ECO:0000256" key="2">
    <source>
        <dbReference type="ARBA" id="ARBA00022723"/>
    </source>
</evidence>
<gene>
    <name evidence="7" type="ORF">SAMN02982985_01393</name>
</gene>
<dbReference type="Gene3D" id="3.90.380.10">
    <property type="entry name" value="Naphthalene 1,2-dioxygenase Alpha Subunit, Chain A, domain 1"/>
    <property type="match status" value="1"/>
</dbReference>
<evidence type="ECO:0000259" key="6">
    <source>
        <dbReference type="PROSITE" id="PS51296"/>
    </source>
</evidence>
<keyword evidence="1" id="KW-0001">2Fe-2S</keyword>
<feature type="domain" description="Rieske" evidence="6">
    <location>
        <begin position="18"/>
        <end position="123"/>
    </location>
</feature>
<dbReference type="EMBL" id="FOTW01000007">
    <property type="protein sequence ID" value="SFL75873.1"/>
    <property type="molecule type" value="Genomic_DNA"/>
</dbReference>
<dbReference type="SUPFAM" id="SSF55961">
    <property type="entry name" value="Bet v1-like"/>
    <property type="match status" value="1"/>
</dbReference>
<dbReference type="InterPro" id="IPR017941">
    <property type="entry name" value="Rieske_2Fe-2S"/>
</dbReference>
<accession>A0A1I4KBB7</accession>
<dbReference type="GO" id="GO:0005506">
    <property type="term" value="F:iron ion binding"/>
    <property type="evidence" value="ECO:0007669"/>
    <property type="project" value="InterPro"/>
</dbReference>
<dbReference type="PANTHER" id="PTHR21266:SF60">
    <property type="entry name" value="3-KETOSTEROID-9-ALPHA-MONOOXYGENASE, OXYGENASE COMPONENT"/>
    <property type="match status" value="1"/>
</dbReference>
<dbReference type="Proteomes" id="UP000199470">
    <property type="component" value="Unassembled WGS sequence"/>
</dbReference>
<dbReference type="PROSITE" id="PS00570">
    <property type="entry name" value="RING_HYDROXYL_ALPHA"/>
    <property type="match status" value="1"/>
</dbReference>
<dbReference type="RefSeq" id="WP_093385528.1">
    <property type="nucleotide sequence ID" value="NZ_FOTW01000007.1"/>
</dbReference>
<keyword evidence="3" id="KW-0560">Oxidoreductase</keyword>
<evidence type="ECO:0000313" key="7">
    <source>
        <dbReference type="EMBL" id="SFL75873.1"/>
    </source>
</evidence>
<dbReference type="Pfam" id="PF19112">
    <property type="entry name" value="VanA_C"/>
    <property type="match status" value="1"/>
</dbReference>
<evidence type="ECO:0000256" key="3">
    <source>
        <dbReference type="ARBA" id="ARBA00023002"/>
    </source>
</evidence>
<keyword evidence="8" id="KW-1185">Reference proteome</keyword>
<dbReference type="InterPro" id="IPR036922">
    <property type="entry name" value="Rieske_2Fe-2S_sf"/>
</dbReference>
<dbReference type="SUPFAM" id="SSF50022">
    <property type="entry name" value="ISP domain"/>
    <property type="match status" value="1"/>
</dbReference>
<dbReference type="PANTHER" id="PTHR21266">
    <property type="entry name" value="IRON-SULFUR DOMAIN CONTAINING PROTEIN"/>
    <property type="match status" value="1"/>
</dbReference>
<keyword evidence="2" id="KW-0479">Metal-binding</keyword>
<evidence type="ECO:0000313" key="8">
    <source>
        <dbReference type="Proteomes" id="UP000199470"/>
    </source>
</evidence>
<dbReference type="PROSITE" id="PS51296">
    <property type="entry name" value="RIESKE"/>
    <property type="match status" value="1"/>
</dbReference>
<dbReference type="CDD" id="cd03469">
    <property type="entry name" value="Rieske_RO_Alpha_N"/>
    <property type="match status" value="1"/>
</dbReference>
<dbReference type="GO" id="GO:0051213">
    <property type="term" value="F:dioxygenase activity"/>
    <property type="evidence" value="ECO:0007669"/>
    <property type="project" value="UniProtKB-KW"/>
</dbReference>
<name>A0A1I4KBB7_9BURK</name>
<dbReference type="InterPro" id="IPR015881">
    <property type="entry name" value="ARHD_Rieske_2Fe_2S"/>
</dbReference>
<dbReference type="GO" id="GO:0051537">
    <property type="term" value="F:2 iron, 2 sulfur cluster binding"/>
    <property type="evidence" value="ECO:0007669"/>
    <property type="project" value="UniProtKB-KW"/>
</dbReference>
<keyword evidence="7" id="KW-0223">Dioxygenase</keyword>
<evidence type="ECO:0000256" key="4">
    <source>
        <dbReference type="ARBA" id="ARBA00023004"/>
    </source>
</evidence>
<evidence type="ECO:0000256" key="5">
    <source>
        <dbReference type="ARBA" id="ARBA00023014"/>
    </source>
</evidence>
<evidence type="ECO:0000256" key="1">
    <source>
        <dbReference type="ARBA" id="ARBA00022714"/>
    </source>
</evidence>
<sequence>MDTIPNIPQHDPVLFNDWLPVAVAARVEAGAVQALQLLDQAVALWRDQAGQLHAWEDRCPHRGTPLSIGRVEGDGLRCAYHGWRFGSAGKCQHIPALPELGEANLKAQVATYAVQERYGLVWVCLGAAGGAPPPLPEYADPALRKVFCGPYEVRSSAPRIVENFLDMAHFAFVHEGILGEQQRAAIADYTVEKFDDAEYGRGVRAVQCRAWQPQASKAASGGAEIDYTYRVPRPLTAVLTKQSAGGVREAISLHLQPLTETSTRVWIILALDDFISSDEALRQFQDTIFLQDQPILESQRPQRLPLIPGAEVSVVCDRMSLAYRAYLKESGLRYGVLRAD</sequence>
<dbReference type="Pfam" id="PF00355">
    <property type="entry name" value="Rieske"/>
    <property type="match status" value="1"/>
</dbReference>
<dbReference type="STRING" id="758825.SAMN02982985_01393"/>
<dbReference type="AlphaFoldDB" id="A0A1I4KBB7"/>
<dbReference type="Gene3D" id="2.102.10.10">
    <property type="entry name" value="Rieske [2Fe-2S] iron-sulphur domain"/>
    <property type="match status" value="1"/>
</dbReference>
<reference evidence="7 8" key="1">
    <citation type="submission" date="2016-10" db="EMBL/GenBank/DDBJ databases">
        <authorList>
            <person name="de Groot N.N."/>
        </authorList>
    </citation>
    <scope>NUCLEOTIDE SEQUENCE [LARGE SCALE GENOMIC DNA]</scope>
    <source>
        <strain evidence="7 8">ATCC 43154</strain>
    </source>
</reference>
<dbReference type="InterPro" id="IPR050584">
    <property type="entry name" value="Cholesterol_7-desaturase"/>
</dbReference>